<dbReference type="EMBL" id="DP000011">
    <property type="protein sequence ID" value="ABA97027.1"/>
    <property type="molecule type" value="Genomic_DNA"/>
</dbReference>
<feature type="region of interest" description="Disordered" evidence="1">
    <location>
        <begin position="1"/>
        <end position="21"/>
    </location>
</feature>
<evidence type="ECO:0000313" key="3">
    <source>
        <dbReference type="EMBL" id="ABA97027.1"/>
    </source>
</evidence>
<dbReference type="PANTHER" id="PTHR45786">
    <property type="entry name" value="DNA BINDING PROTEIN-LIKE"/>
    <property type="match status" value="1"/>
</dbReference>
<reference evidence="3" key="2">
    <citation type="submission" date="2005-04" db="EMBL/GenBank/DDBJ databases">
        <authorList>
            <person name="Buell C.R."/>
            <person name="Wing R.A."/>
            <person name="McCombie W.A."/>
            <person name="Ouyang S."/>
        </authorList>
    </citation>
    <scope>NUCLEOTIDE SEQUENCE</scope>
</reference>
<proteinExistence type="predicted"/>
<reference evidence="3" key="3">
    <citation type="submission" date="2006-01" db="EMBL/GenBank/DDBJ databases">
        <authorList>
            <person name="Buell R."/>
        </authorList>
    </citation>
    <scope>NUCLEOTIDE SEQUENCE</scope>
</reference>
<protein>
    <recommendedName>
        <fullName evidence="2">Helitron helicase-like domain-containing protein</fullName>
    </recommendedName>
</protein>
<accession>Q2QUD5</accession>
<feature type="compositionally biased region" description="Polar residues" evidence="1">
    <location>
        <begin position="1"/>
        <end position="13"/>
    </location>
</feature>
<sequence length="420" mass="48301">MRLSGVSSHSTGGTIRERQQRRRSIIKAKKVALADEISYYGPPAHVCQYCGAQFWYQKSVKRPYSNSSDRGHIRFHLCCRGGKVCLPYLKHPPPFLAKLLDPNGDILSKYILKSIRSYNSLFAFTSLGAKIDYGINKGPGPYVFKINGQVHHRIGSLLPEEGESLGYAQLYIVDIENEVHNRISIFDKDRDCDDDNGVDKKIVEGLIRMFDESNELYPILFPYGEQGFKLKIKYNRSGVMWVRKRDGVTMLEYYGFRLQQRRCEAITLISGGRLFQQYIVDAFASIEENRVRFVIRNNKNLRSEIYKGIQDALHKGDVDGNYVGKKVILPASFTGSKRYMIQNYQDAMAICRFYGPPDLFITFTYNLKWQEIADALAFIPGQKPEDRPDIILFTPVKEEKIFALTMLYYAHIICSYSVYN</sequence>
<dbReference type="PANTHER" id="PTHR45786:SF74">
    <property type="entry name" value="ATP-DEPENDENT DNA HELICASE"/>
    <property type="match status" value="1"/>
</dbReference>
<reference evidence="3" key="1">
    <citation type="journal article" date="2005" name="BMC Biol.">
        <title>The sequence of rice chromosomes 11 and 12, rich in disease resistance genes and recent gene duplications.</title>
        <authorList>
            <consortium name="The rice chromosomes 11 and 12 sequencing consortia"/>
        </authorList>
    </citation>
    <scope>NUCLEOTIDE SEQUENCE [LARGE SCALE GENOMIC DNA]</scope>
</reference>
<evidence type="ECO:0000259" key="2">
    <source>
        <dbReference type="Pfam" id="PF14214"/>
    </source>
</evidence>
<dbReference type="InterPro" id="IPR025476">
    <property type="entry name" value="Helitron_helicase-like"/>
</dbReference>
<name>Q2QUD5_ORYSJ</name>
<dbReference type="Pfam" id="PF14214">
    <property type="entry name" value="Helitron_like_N"/>
    <property type="match status" value="1"/>
</dbReference>
<evidence type="ECO:0000256" key="1">
    <source>
        <dbReference type="SAM" id="MobiDB-lite"/>
    </source>
</evidence>
<dbReference type="AlphaFoldDB" id="Q2QUD5"/>
<organism evidence="3">
    <name type="scientific">Oryza sativa subsp. japonica</name>
    <name type="common">Rice</name>
    <dbReference type="NCBI Taxonomy" id="39947"/>
    <lineage>
        <taxon>Eukaryota</taxon>
        <taxon>Viridiplantae</taxon>
        <taxon>Streptophyta</taxon>
        <taxon>Embryophyta</taxon>
        <taxon>Tracheophyta</taxon>
        <taxon>Spermatophyta</taxon>
        <taxon>Magnoliopsida</taxon>
        <taxon>Liliopsida</taxon>
        <taxon>Poales</taxon>
        <taxon>Poaceae</taxon>
        <taxon>BOP clade</taxon>
        <taxon>Oryzoideae</taxon>
        <taxon>Oryzeae</taxon>
        <taxon>Oryzinae</taxon>
        <taxon>Oryza</taxon>
        <taxon>Oryza sativa</taxon>
    </lineage>
</organism>
<gene>
    <name evidence="3" type="ordered locus">LOC_Os12g16620</name>
</gene>
<feature type="domain" description="Helitron helicase-like" evidence="2">
    <location>
        <begin position="253"/>
        <end position="391"/>
    </location>
</feature>